<keyword evidence="3" id="KW-1185">Reference proteome</keyword>
<organism evidence="2 3">
    <name type="scientific">Pseudoduganella ginsengisoli</name>
    <dbReference type="NCBI Taxonomy" id="1462440"/>
    <lineage>
        <taxon>Bacteria</taxon>
        <taxon>Pseudomonadati</taxon>
        <taxon>Pseudomonadota</taxon>
        <taxon>Betaproteobacteria</taxon>
        <taxon>Burkholderiales</taxon>
        <taxon>Oxalobacteraceae</taxon>
        <taxon>Telluria group</taxon>
        <taxon>Pseudoduganella</taxon>
    </lineage>
</organism>
<evidence type="ECO:0000259" key="1">
    <source>
        <dbReference type="Pfam" id="PF04443"/>
    </source>
</evidence>
<evidence type="ECO:0000313" key="2">
    <source>
        <dbReference type="EMBL" id="MTW00502.1"/>
    </source>
</evidence>
<feature type="domain" description="Acyl-protein synthetase LuxE" evidence="1">
    <location>
        <begin position="7"/>
        <end position="355"/>
    </location>
</feature>
<sequence length="360" mass="39836">MFSLTEIQDIAPFSLDRAEKEALYRRALSWLSQHHYDRCAGYQRILDVLGVDPAKAETVQDIPFIPVRLFKEYDLLSVDRDAVVKTMTSSGTSGQRVSKIFLDKDASATQTRILSKIVASFIGKKRLPMLVIDSASTLKDRHTFSARGAGILGFSMFGRDMAYALDDNMQLDMPAVQAFVDAHRGEPILLFGFTFMIWQHFYKPLAEAGIQLDLSNGVMIHGGGWKKLIESAVDNETFKRAIFDVSGVARVHNYYGMVEQTGSIFMECEAGHLHASIFSDVCIRDHRDFSSLAPGQQGLVQLMSLLPTSYPGHSILSEDLGEIVGEDDCGCGRKGKYFKIHGRIKSAEVRGCGDAYAAGT</sequence>
<gene>
    <name evidence="2" type="ORF">GM668_00215</name>
</gene>
<dbReference type="Proteomes" id="UP000484015">
    <property type="component" value="Unassembled WGS sequence"/>
</dbReference>
<protein>
    <submittedName>
        <fullName evidence="2">Acyl-protein synthetase</fullName>
    </submittedName>
</protein>
<dbReference type="EMBL" id="WNLA01000001">
    <property type="protein sequence ID" value="MTW00502.1"/>
    <property type="molecule type" value="Genomic_DNA"/>
</dbReference>
<dbReference type="Pfam" id="PF04443">
    <property type="entry name" value="LuxE"/>
    <property type="match status" value="1"/>
</dbReference>
<reference evidence="2 3" key="1">
    <citation type="submission" date="2019-11" db="EMBL/GenBank/DDBJ databases">
        <title>Type strains purchased from KCTC, JCM and DSMZ.</title>
        <authorList>
            <person name="Lu H."/>
        </authorList>
    </citation>
    <scope>NUCLEOTIDE SEQUENCE [LARGE SCALE GENOMIC DNA]</scope>
    <source>
        <strain evidence="2 3">KCTC 42409</strain>
    </source>
</reference>
<evidence type="ECO:0000313" key="3">
    <source>
        <dbReference type="Proteomes" id="UP000484015"/>
    </source>
</evidence>
<comment type="caution">
    <text evidence="2">The sequence shown here is derived from an EMBL/GenBank/DDBJ whole genome shotgun (WGS) entry which is preliminary data.</text>
</comment>
<dbReference type="RefSeq" id="WP_170305434.1">
    <property type="nucleotide sequence ID" value="NZ_WNLA01000001.1"/>
</dbReference>
<dbReference type="Gene3D" id="3.40.50.12780">
    <property type="entry name" value="N-terminal domain of ligase-like"/>
    <property type="match status" value="1"/>
</dbReference>
<proteinExistence type="predicted"/>
<accession>A0A6L6PV22</accession>
<name>A0A6L6PV22_9BURK</name>
<dbReference type="AlphaFoldDB" id="A0A6L6PV22"/>
<dbReference type="GO" id="GO:0008218">
    <property type="term" value="P:bioluminescence"/>
    <property type="evidence" value="ECO:0007669"/>
    <property type="project" value="InterPro"/>
</dbReference>
<dbReference type="InterPro" id="IPR042099">
    <property type="entry name" value="ANL_N_sf"/>
</dbReference>
<dbReference type="InterPro" id="IPR007534">
    <property type="entry name" value="LuxE"/>
</dbReference>
<dbReference type="GO" id="GO:0047474">
    <property type="term" value="F:long-chain fatty acid--protein ligase activity"/>
    <property type="evidence" value="ECO:0007669"/>
    <property type="project" value="InterPro"/>
</dbReference>